<evidence type="ECO:0000256" key="12">
    <source>
        <dbReference type="ARBA" id="ARBA00066554"/>
    </source>
</evidence>
<accession>A0A7Y9EG46</accession>
<comment type="catalytic activity">
    <reaction evidence="10">
        <text>Releases a C-terminal residue, which may be hydrophobic or positively charged.</text>
        <dbReference type="EC" id="3.4.17.18"/>
    </reaction>
</comment>
<dbReference type="Gene3D" id="3.40.630.10">
    <property type="entry name" value="Zn peptidases"/>
    <property type="match status" value="1"/>
</dbReference>
<organism evidence="18 19">
    <name type="scientific">Actinomadura luteofluorescens</name>
    <dbReference type="NCBI Taxonomy" id="46163"/>
    <lineage>
        <taxon>Bacteria</taxon>
        <taxon>Bacillati</taxon>
        <taxon>Actinomycetota</taxon>
        <taxon>Actinomycetes</taxon>
        <taxon>Streptosporangiales</taxon>
        <taxon>Thermomonosporaceae</taxon>
        <taxon>Actinomadura</taxon>
    </lineage>
</organism>
<evidence type="ECO:0000313" key="18">
    <source>
        <dbReference type="EMBL" id="NYD46997.1"/>
    </source>
</evidence>
<dbReference type="GO" id="GO:0006508">
    <property type="term" value="P:proteolysis"/>
    <property type="evidence" value="ECO:0007669"/>
    <property type="project" value="UniProtKB-KW"/>
</dbReference>
<evidence type="ECO:0000256" key="13">
    <source>
        <dbReference type="ARBA" id="ARBA00074273"/>
    </source>
</evidence>
<comment type="cofactor">
    <cofactor evidence="1">
        <name>Zn(2+)</name>
        <dbReference type="ChEBI" id="CHEBI:29105"/>
    </cofactor>
</comment>
<dbReference type="InterPro" id="IPR033810">
    <property type="entry name" value="Carboxypeptidase_T"/>
</dbReference>
<dbReference type="GO" id="GO:0004181">
    <property type="term" value="F:metallocarboxypeptidase activity"/>
    <property type="evidence" value="ECO:0007669"/>
    <property type="project" value="InterPro"/>
</dbReference>
<feature type="chain" id="PRO_5030800292" description="Zinc carboxypeptidase" evidence="16">
    <location>
        <begin position="49"/>
        <end position="1061"/>
    </location>
</feature>
<comment type="caution">
    <text evidence="18">The sequence shown here is derived from an EMBL/GenBank/DDBJ whole genome shotgun (WGS) entry which is preliminary data.</text>
</comment>
<keyword evidence="7" id="KW-0378">Hydrolase</keyword>
<sequence>MSRTPLPPRTPFRHRTPLTRRGPRRRLAPVLAAAALLIGTFAASPAHAAPKASPSGAAVDVYAAELTADQVRLLNRSALDREDVRFSRSARKDRVHVEAVMSGTEAAALNARGLALSVRKVNGKDARQRALAAPKVFRPYSGPGNIREELLKVAAGHPSIATAVDVGTSGQGQPITAVRVSRDVRGLRDGRRPVVVYQAAQHAREWITPEMVRRLLHHYVDGYGADAAVTKIIDTTDLWFVPVVNVDGYDLTFKDGFRLWRKNTRDNDGDGRITGADGVDLNRNFPYKWGYDNEGSSDQPANQTYRGKAAGSEPETKAQLGLYKRLRPTYLVNYHSAAQLLLHGVGWQALTRSPDDAIHDALLGDIDHPAVPGYTPELGAQLYTTNGDTDGQADNVYGSLSITPEMATCTTAANEDPDDAWEPGDCASDFEFPDDEALIAREFQKNLPFALSVGKSARTPDEPVSSVGRTAPDFETDAFGTSYGPSQEVAAVIRRSLRAKELRYRIDGGRVRRAHVREWRGGERFGGENDLYYAEFRGEVAGQRPGDRVEAWFTGRKGHKQVESKHFTYTVRDQQKADVLVIADEDYTGINPTYPAGTNKPRYAPQYADLVKAAKHRPLVWDIDRDGVPHDLGVMKHFKAVVWYLGDNRLTQDAADDPVKTFLGDARDSQVADREKDLLLSVRSYLNEGGKLLHTGETTGYYGPISRLNGGGIYYGLKGHPEKPCVVTGNFRDDCELLSDDFFQYYLGAYDRQRVGSPTGFAGTAPPLEGVTSKLTGTPANPVNEAGGFQVTSTVLPKAGFPQFTSWKAGDYTGAAAPTEPVEGQWYVAGPHQDGAYRRLTRTIDLSSVTAAQAPTLQAQLSYSTETGFDNVIVEAHTTGAEDWTTLPDKNGRTSTAVPEQCEQGYLIDMHPFLGHYLTRGNPCGGTGTSGAWNAFTGNSDGWVPAAFDLAAYAGKKVEVSISYVSDPATGGTGLFVDDTRLTTTGGPLDAEGFETGLGPWAVQGAPAGSPGNGTELVRSQALIDSVSAVATRDSVLLGFGLEQTPEARALTVKALNHLLD</sequence>
<proteinExistence type="inferred from homology"/>
<feature type="region of interest" description="Disordered" evidence="15">
    <location>
        <begin position="292"/>
        <end position="313"/>
    </location>
</feature>
<feature type="compositionally biased region" description="Pro residues" evidence="15">
    <location>
        <begin position="1"/>
        <end position="10"/>
    </location>
</feature>
<gene>
    <name evidence="18" type="ORF">BJY14_002980</name>
</gene>
<reference evidence="18 19" key="1">
    <citation type="submission" date="2020-07" db="EMBL/GenBank/DDBJ databases">
        <title>Sequencing the genomes of 1000 actinobacteria strains.</title>
        <authorList>
            <person name="Klenk H.-P."/>
        </authorList>
    </citation>
    <scope>NUCLEOTIDE SEQUENCE [LARGE SCALE GENOMIC DNA]</scope>
    <source>
        <strain evidence="18 19">DSM 40398</strain>
    </source>
</reference>
<dbReference type="Pfam" id="PF00246">
    <property type="entry name" value="Peptidase_M14"/>
    <property type="match status" value="1"/>
</dbReference>
<evidence type="ECO:0000256" key="7">
    <source>
        <dbReference type="ARBA" id="ARBA00022801"/>
    </source>
</evidence>
<dbReference type="PANTHER" id="PTHR11705">
    <property type="entry name" value="PROTEASE FAMILY M14 CARBOXYPEPTIDASE A,B"/>
    <property type="match status" value="1"/>
</dbReference>
<dbReference type="PROSITE" id="PS00132">
    <property type="entry name" value="CARBOXYPEPT_ZN_1"/>
    <property type="match status" value="1"/>
</dbReference>
<feature type="compositionally biased region" description="Basic residues" evidence="15">
    <location>
        <begin position="11"/>
        <end position="25"/>
    </location>
</feature>
<keyword evidence="6 16" id="KW-0732">Signal</keyword>
<keyword evidence="4" id="KW-0645">Protease</keyword>
<evidence type="ECO:0000256" key="1">
    <source>
        <dbReference type="ARBA" id="ARBA00001947"/>
    </source>
</evidence>
<evidence type="ECO:0000256" key="8">
    <source>
        <dbReference type="ARBA" id="ARBA00022833"/>
    </source>
</evidence>
<dbReference type="Proteomes" id="UP000529783">
    <property type="component" value="Unassembled WGS sequence"/>
</dbReference>
<dbReference type="PROSITE" id="PS52035">
    <property type="entry name" value="PEPTIDASE_M14"/>
    <property type="match status" value="1"/>
</dbReference>
<evidence type="ECO:0000256" key="11">
    <source>
        <dbReference type="ARBA" id="ARBA00055464"/>
    </source>
</evidence>
<evidence type="ECO:0000256" key="14">
    <source>
        <dbReference type="PROSITE-ProRule" id="PRU01379"/>
    </source>
</evidence>
<evidence type="ECO:0000259" key="17">
    <source>
        <dbReference type="PROSITE" id="PS52035"/>
    </source>
</evidence>
<dbReference type="GO" id="GO:0008270">
    <property type="term" value="F:zinc ion binding"/>
    <property type="evidence" value="ECO:0007669"/>
    <property type="project" value="InterPro"/>
</dbReference>
<evidence type="ECO:0000256" key="15">
    <source>
        <dbReference type="SAM" id="MobiDB-lite"/>
    </source>
</evidence>
<dbReference type="EMBL" id="JACCBA010000001">
    <property type="protein sequence ID" value="NYD46997.1"/>
    <property type="molecule type" value="Genomic_DNA"/>
</dbReference>
<keyword evidence="8" id="KW-0862">Zinc</keyword>
<dbReference type="SMART" id="SM00631">
    <property type="entry name" value="Zn_pept"/>
    <property type="match status" value="1"/>
</dbReference>
<comment type="function">
    <text evidence="11">Carboxypeptidase that possesses the specificities of both mammalian Cpase A and B. Thus shows broad substrate specificity, being able to cleave Cbz-Gly-Leu, Cbz-Gly-Val, Cbz-Gly-Phe, Cbz-Gly-Lys and Bz-Gly-Arg in vitro.</text>
</comment>
<evidence type="ECO:0000256" key="3">
    <source>
        <dbReference type="ARBA" id="ARBA00022645"/>
    </source>
</evidence>
<feature type="signal peptide" evidence="16">
    <location>
        <begin position="1"/>
        <end position="48"/>
    </location>
</feature>
<keyword evidence="19" id="KW-1185">Reference proteome</keyword>
<evidence type="ECO:0000256" key="6">
    <source>
        <dbReference type="ARBA" id="ARBA00022729"/>
    </source>
</evidence>
<evidence type="ECO:0000313" key="19">
    <source>
        <dbReference type="Proteomes" id="UP000529783"/>
    </source>
</evidence>
<dbReference type="PANTHER" id="PTHR11705:SF143">
    <property type="entry name" value="SLL0236 PROTEIN"/>
    <property type="match status" value="1"/>
</dbReference>
<feature type="active site" description="Proton donor/acceptor" evidence="14">
    <location>
        <position position="405"/>
    </location>
</feature>
<feature type="region of interest" description="Disordered" evidence="15">
    <location>
        <begin position="456"/>
        <end position="481"/>
    </location>
</feature>
<evidence type="ECO:0000256" key="9">
    <source>
        <dbReference type="ARBA" id="ARBA00023049"/>
    </source>
</evidence>
<keyword evidence="5" id="KW-0479">Metal-binding</keyword>
<dbReference type="InterPro" id="IPR000834">
    <property type="entry name" value="Peptidase_M14"/>
</dbReference>
<dbReference type="EC" id="3.4.17.18" evidence="12"/>
<dbReference type="SUPFAM" id="SSF53187">
    <property type="entry name" value="Zn-dependent exopeptidases"/>
    <property type="match status" value="1"/>
</dbReference>
<dbReference type="Pfam" id="PF20773">
    <property type="entry name" value="InhA-like_MAM"/>
    <property type="match status" value="1"/>
</dbReference>
<protein>
    <recommendedName>
        <fullName evidence="13">Zinc carboxypeptidase</fullName>
        <ecNumber evidence="12">3.4.17.18</ecNumber>
    </recommendedName>
</protein>
<evidence type="ECO:0000256" key="16">
    <source>
        <dbReference type="SAM" id="SignalP"/>
    </source>
</evidence>
<dbReference type="RefSeq" id="WP_179844150.1">
    <property type="nucleotide sequence ID" value="NZ_JACCBA010000001.1"/>
</dbReference>
<dbReference type="InterPro" id="IPR057246">
    <property type="entry name" value="CARBOXYPEPT_ZN_1"/>
</dbReference>
<evidence type="ECO:0000256" key="10">
    <source>
        <dbReference type="ARBA" id="ARBA00050859"/>
    </source>
</evidence>
<feature type="region of interest" description="Disordered" evidence="15">
    <location>
        <begin position="1"/>
        <end position="25"/>
    </location>
</feature>
<dbReference type="CDD" id="cd03859">
    <property type="entry name" value="M14_CPT"/>
    <property type="match status" value="1"/>
</dbReference>
<evidence type="ECO:0000256" key="5">
    <source>
        <dbReference type="ARBA" id="ARBA00022723"/>
    </source>
</evidence>
<name>A0A7Y9EG46_9ACTN</name>
<dbReference type="AlphaFoldDB" id="A0A7Y9EG46"/>
<feature type="compositionally biased region" description="Polar residues" evidence="15">
    <location>
        <begin position="294"/>
        <end position="305"/>
    </location>
</feature>
<comment type="similarity">
    <text evidence="2 14">Belongs to the peptidase M14 family.</text>
</comment>
<dbReference type="GO" id="GO:0005615">
    <property type="term" value="C:extracellular space"/>
    <property type="evidence" value="ECO:0007669"/>
    <property type="project" value="TreeGrafter"/>
</dbReference>
<evidence type="ECO:0000256" key="2">
    <source>
        <dbReference type="ARBA" id="ARBA00005988"/>
    </source>
</evidence>
<keyword evidence="3" id="KW-0121">Carboxypeptidase</keyword>
<dbReference type="PRINTS" id="PR00765">
    <property type="entry name" value="CRBOXYPTASEA"/>
</dbReference>
<evidence type="ECO:0000256" key="4">
    <source>
        <dbReference type="ARBA" id="ARBA00022670"/>
    </source>
</evidence>
<keyword evidence="9" id="KW-0482">Metalloprotease</keyword>
<dbReference type="FunFam" id="3.40.630.10:FF:000084">
    <property type="entry name" value="Carboxypeptidase B2"/>
    <property type="match status" value="1"/>
</dbReference>
<feature type="domain" description="Peptidase M14" evidence="17">
    <location>
        <begin position="138"/>
        <end position="457"/>
    </location>
</feature>